<dbReference type="AlphaFoldDB" id="A0A2V3ZRY6"/>
<proteinExistence type="predicted"/>
<dbReference type="Gene3D" id="3.40.50.1000">
    <property type="entry name" value="HAD superfamily/HAD-like"/>
    <property type="match status" value="1"/>
</dbReference>
<keyword evidence="2" id="KW-1185">Reference proteome</keyword>
<dbReference type="Proteomes" id="UP000248079">
    <property type="component" value="Unassembled WGS sequence"/>
</dbReference>
<dbReference type="InterPro" id="IPR036412">
    <property type="entry name" value="HAD-like_sf"/>
</dbReference>
<evidence type="ECO:0000313" key="2">
    <source>
        <dbReference type="Proteomes" id="UP000248079"/>
    </source>
</evidence>
<sequence length="193" mass="22455">MNEVMDSEKIALFDMDGTICDYVGSMNLELEKLRAPNEPIVDPFMVGDAPEYQYLWDRMELIKSDEKWWANLPKYQLGFDIFKLTKELGYHNEILTQAPKKNPAALAGKLQWIINNIDGEIEFTMTRNKSRHYGKILVDDYPGYIIPWLKHRPRGLVVMPLNEYNKGFTHENVVVYDGSNIDEVKEIILERIG</sequence>
<dbReference type="EMBL" id="QFLI01000015">
    <property type="protein sequence ID" value="PXX95439.1"/>
    <property type="molecule type" value="Genomic_DNA"/>
</dbReference>
<comment type="caution">
    <text evidence="1">The sequence shown here is derived from an EMBL/GenBank/DDBJ whole genome shotgun (WGS) entry which is preliminary data.</text>
</comment>
<gene>
    <name evidence="1" type="ORF">DF185_22240</name>
</gene>
<accession>A0A2V3ZRY6</accession>
<organism evidence="1 2">
    <name type="scientific">Marinifilum breve</name>
    <dbReference type="NCBI Taxonomy" id="2184082"/>
    <lineage>
        <taxon>Bacteria</taxon>
        <taxon>Pseudomonadati</taxon>
        <taxon>Bacteroidota</taxon>
        <taxon>Bacteroidia</taxon>
        <taxon>Marinilabiliales</taxon>
        <taxon>Marinifilaceae</taxon>
    </lineage>
</organism>
<dbReference type="InterPro" id="IPR023214">
    <property type="entry name" value="HAD_sf"/>
</dbReference>
<dbReference type="SUPFAM" id="SSF56784">
    <property type="entry name" value="HAD-like"/>
    <property type="match status" value="1"/>
</dbReference>
<reference evidence="1 2" key="1">
    <citation type="submission" date="2018-05" db="EMBL/GenBank/DDBJ databases">
        <title>Marinifilum breve JC075T sp. nov., a marine bacterium isolated from Yongle Blue Hole in the South China Sea.</title>
        <authorList>
            <person name="Fu T."/>
        </authorList>
    </citation>
    <scope>NUCLEOTIDE SEQUENCE [LARGE SCALE GENOMIC DNA]</scope>
    <source>
        <strain evidence="1 2">JC075</strain>
    </source>
</reference>
<name>A0A2V3ZRY6_9BACT</name>
<evidence type="ECO:0008006" key="3">
    <source>
        <dbReference type="Google" id="ProtNLM"/>
    </source>
</evidence>
<evidence type="ECO:0000313" key="1">
    <source>
        <dbReference type="EMBL" id="PXX95439.1"/>
    </source>
</evidence>
<protein>
    <recommendedName>
        <fullName evidence="3">5'-nucleotidase</fullName>
    </recommendedName>
</protein>